<dbReference type="Proteomes" id="UP000001745">
    <property type="component" value="Unassembled WGS sequence"/>
</dbReference>
<feature type="domain" description="Transposase Tc1-like" evidence="2">
    <location>
        <begin position="128"/>
        <end position="189"/>
    </location>
</feature>
<dbReference type="Gene3D" id="1.10.10.60">
    <property type="entry name" value="Homeodomain-like"/>
    <property type="match status" value="1"/>
</dbReference>
<dbReference type="InParanoid" id="B8MCG6"/>
<dbReference type="Pfam" id="PF13358">
    <property type="entry name" value="DDE_3"/>
    <property type="match status" value="1"/>
</dbReference>
<feature type="region of interest" description="Disordered" evidence="1">
    <location>
        <begin position="30"/>
        <end position="64"/>
    </location>
</feature>
<sequence length="396" mass="46372">MAYNYINDLAHIFALNYKRFKYIEPATISEPTNETTKEPPNRSTNESANESTSPKQYSARLTRDDRIRVQTLREAGFTYEQIAKQLNITQNQVQYACQSGQVTPKKARGAAPKLSETQMDEIIEWISSSKRNRRMPYHKVVKALNLNVTPTTLAYSLKKRGYTRCKALRKPYLSPENRRQRLIWALEHVQWTYEQWKQLLWTDETWVTSGSHTRIYVTRKAGEELDDTCVRSKISRRRGWMFWGSFHGNMKGPCLFWEKEWSSINAERYCERTVPLIDGYLRLMRQEGLHLQLMQDGAPGHSSSFTKDELHSRGIYPIFWPAFSPDLNPIETIWDWMKDWIQDRYPDDEELSYDQLREIVRAAWDAVFESFLIQLIGSMQARCQAVIAANGGNIPY</sequence>
<proteinExistence type="predicted"/>
<dbReference type="OMA" id="RLHENGM"/>
<dbReference type="HOGENOM" id="CLU_033666_0_4_1"/>
<dbReference type="PANTHER" id="PTHR23022:SF119">
    <property type="entry name" value="TC1-LIKE TRANSPOSASE DDE DOMAIN-CONTAINING PROTEIN"/>
    <property type="match status" value="1"/>
</dbReference>
<organism evidence="4 5">
    <name type="scientific">Talaromyces stipitatus (strain ATCC 10500 / CBS 375.48 / QM 6759 / NRRL 1006)</name>
    <name type="common">Penicillium stipitatum</name>
    <dbReference type="NCBI Taxonomy" id="441959"/>
    <lineage>
        <taxon>Eukaryota</taxon>
        <taxon>Fungi</taxon>
        <taxon>Dikarya</taxon>
        <taxon>Ascomycota</taxon>
        <taxon>Pezizomycotina</taxon>
        <taxon>Eurotiomycetes</taxon>
        <taxon>Eurotiomycetidae</taxon>
        <taxon>Eurotiales</taxon>
        <taxon>Trichocomaceae</taxon>
        <taxon>Talaromyces</taxon>
        <taxon>Talaromyces sect. Talaromyces</taxon>
    </lineage>
</organism>
<protein>
    <submittedName>
        <fullName evidence="4">Transposable element tc3 transposase, putative</fullName>
    </submittedName>
</protein>
<dbReference type="eggNOG" id="ENOG502SEY1">
    <property type="taxonomic scope" value="Eukaryota"/>
</dbReference>
<reference evidence="5" key="1">
    <citation type="journal article" date="2015" name="Genome Announc.">
        <title>Genome sequence of the AIDS-associated pathogen Penicillium marneffei (ATCC18224) and its near taxonomic relative Talaromyces stipitatus (ATCC10500).</title>
        <authorList>
            <person name="Nierman W.C."/>
            <person name="Fedorova-Abrams N.D."/>
            <person name="Andrianopoulos A."/>
        </authorList>
    </citation>
    <scope>NUCLEOTIDE SEQUENCE [LARGE SCALE GENOMIC DNA]</scope>
    <source>
        <strain evidence="5">ATCC 10500 / CBS 375.48 / QM 6759 / NRRL 1006</strain>
    </source>
</reference>
<dbReference type="GO" id="GO:0006313">
    <property type="term" value="P:DNA transposition"/>
    <property type="evidence" value="ECO:0007669"/>
    <property type="project" value="InterPro"/>
</dbReference>
<dbReference type="SUPFAM" id="SSF46689">
    <property type="entry name" value="Homeodomain-like"/>
    <property type="match status" value="1"/>
</dbReference>
<evidence type="ECO:0000259" key="3">
    <source>
        <dbReference type="Pfam" id="PF13358"/>
    </source>
</evidence>
<dbReference type="GO" id="GO:0003677">
    <property type="term" value="F:DNA binding"/>
    <property type="evidence" value="ECO:0007669"/>
    <property type="project" value="InterPro"/>
</dbReference>
<accession>B8MCG6</accession>
<dbReference type="AlphaFoldDB" id="B8MCG6"/>
<dbReference type="EMBL" id="EQ962655">
    <property type="protein sequence ID" value="EED18782.1"/>
    <property type="molecule type" value="Genomic_DNA"/>
</dbReference>
<feature type="domain" description="Tc1-like transposase DDE" evidence="3">
    <location>
        <begin position="198"/>
        <end position="351"/>
    </location>
</feature>
<gene>
    <name evidence="4" type="ORF">TSTA_125010</name>
</gene>
<evidence type="ECO:0000313" key="4">
    <source>
        <dbReference type="EMBL" id="EED18782.1"/>
    </source>
</evidence>
<evidence type="ECO:0000256" key="1">
    <source>
        <dbReference type="SAM" id="MobiDB-lite"/>
    </source>
</evidence>
<dbReference type="GeneID" id="8100280"/>
<dbReference type="Gene3D" id="3.30.420.10">
    <property type="entry name" value="Ribonuclease H-like superfamily/Ribonuclease H"/>
    <property type="match status" value="1"/>
</dbReference>
<dbReference type="InterPro" id="IPR036397">
    <property type="entry name" value="RNaseH_sf"/>
</dbReference>
<evidence type="ECO:0000313" key="5">
    <source>
        <dbReference type="Proteomes" id="UP000001745"/>
    </source>
</evidence>
<name>B8MCG6_TALSN</name>
<dbReference type="PANTHER" id="PTHR23022">
    <property type="entry name" value="TRANSPOSABLE ELEMENT-RELATED"/>
    <property type="match status" value="1"/>
</dbReference>
<dbReference type="RefSeq" id="XP_002482774.1">
    <property type="nucleotide sequence ID" value="XM_002482729.1"/>
</dbReference>
<dbReference type="InterPro" id="IPR009057">
    <property type="entry name" value="Homeodomain-like_sf"/>
</dbReference>
<evidence type="ECO:0000259" key="2">
    <source>
        <dbReference type="Pfam" id="PF01498"/>
    </source>
</evidence>
<dbReference type="VEuPathDB" id="FungiDB:TSTA_125010"/>
<dbReference type="GO" id="GO:0015074">
    <property type="term" value="P:DNA integration"/>
    <property type="evidence" value="ECO:0007669"/>
    <property type="project" value="InterPro"/>
</dbReference>
<dbReference type="PhylomeDB" id="B8MCG6"/>
<dbReference type="InterPro" id="IPR052338">
    <property type="entry name" value="Transposase_5"/>
</dbReference>
<dbReference type="Pfam" id="PF01498">
    <property type="entry name" value="HTH_Tnp_Tc3_2"/>
    <property type="match status" value="1"/>
</dbReference>
<dbReference type="InterPro" id="IPR002492">
    <property type="entry name" value="Transposase_Tc1-like"/>
</dbReference>
<feature type="compositionally biased region" description="Polar residues" evidence="1">
    <location>
        <begin position="41"/>
        <end position="56"/>
    </location>
</feature>
<keyword evidence="5" id="KW-1185">Reference proteome</keyword>
<dbReference type="InterPro" id="IPR038717">
    <property type="entry name" value="Tc1-like_DDE_dom"/>
</dbReference>
<dbReference type="OrthoDB" id="4349822at2759"/>